<comment type="caution">
    <text evidence="2">The sequence shown here is derived from an EMBL/GenBank/DDBJ whole genome shotgun (WGS) entry which is preliminary data.</text>
</comment>
<dbReference type="NCBIfam" id="TIGR01414">
    <property type="entry name" value="autotrans_barl"/>
    <property type="match status" value="1"/>
</dbReference>
<protein>
    <submittedName>
        <fullName evidence="2">Autotransporter outer membrane beta-barrel domain-containing protein</fullName>
    </submittedName>
</protein>
<dbReference type="AlphaFoldDB" id="A0A9E2KML2"/>
<proteinExistence type="predicted"/>
<evidence type="ECO:0000313" key="2">
    <source>
        <dbReference type="EMBL" id="MBU3826825.1"/>
    </source>
</evidence>
<dbReference type="Gene3D" id="2.40.128.130">
    <property type="entry name" value="Autotransporter beta-domain"/>
    <property type="match status" value="1"/>
</dbReference>
<dbReference type="Pfam" id="PF03797">
    <property type="entry name" value="Autotransporter"/>
    <property type="match status" value="1"/>
</dbReference>
<organism evidence="2 3">
    <name type="scientific">Candidatus Anaerobiospirillum merdipullorum</name>
    <dbReference type="NCBI Taxonomy" id="2838450"/>
    <lineage>
        <taxon>Bacteria</taxon>
        <taxon>Pseudomonadati</taxon>
        <taxon>Pseudomonadota</taxon>
        <taxon>Gammaproteobacteria</taxon>
        <taxon>Aeromonadales</taxon>
        <taxon>Succinivibrionaceae</taxon>
        <taxon>Anaerobiospirillum</taxon>
    </lineage>
</organism>
<dbReference type="InterPro" id="IPR006315">
    <property type="entry name" value="OM_autotransptr_brl_dom"/>
</dbReference>
<dbReference type="EMBL" id="JAHLFG010000054">
    <property type="protein sequence ID" value="MBU3826825.1"/>
    <property type="molecule type" value="Genomic_DNA"/>
</dbReference>
<evidence type="ECO:0000313" key="3">
    <source>
        <dbReference type="Proteomes" id="UP000824150"/>
    </source>
</evidence>
<dbReference type="PROSITE" id="PS51208">
    <property type="entry name" value="AUTOTRANSPORTER"/>
    <property type="match status" value="1"/>
</dbReference>
<dbReference type="InterPro" id="IPR036709">
    <property type="entry name" value="Autotransporte_beta_dom_sf"/>
</dbReference>
<dbReference type="Proteomes" id="UP000824150">
    <property type="component" value="Unassembled WGS sequence"/>
</dbReference>
<dbReference type="SMART" id="SM00869">
    <property type="entry name" value="Autotransporter"/>
    <property type="match status" value="1"/>
</dbReference>
<accession>A0A9E2KML2</accession>
<feature type="domain" description="Autotransporter" evidence="1">
    <location>
        <begin position="763"/>
        <end position="1027"/>
    </location>
</feature>
<dbReference type="GO" id="GO:0019867">
    <property type="term" value="C:outer membrane"/>
    <property type="evidence" value="ECO:0007669"/>
    <property type="project" value="InterPro"/>
</dbReference>
<evidence type="ECO:0000259" key="1">
    <source>
        <dbReference type="PROSITE" id="PS51208"/>
    </source>
</evidence>
<reference evidence="2" key="1">
    <citation type="journal article" date="2021" name="PeerJ">
        <title>Extensive microbial diversity within the chicken gut microbiome revealed by metagenomics and culture.</title>
        <authorList>
            <person name="Gilroy R."/>
            <person name="Ravi A."/>
            <person name="Getino M."/>
            <person name="Pursley I."/>
            <person name="Horton D.L."/>
            <person name="Alikhan N.F."/>
            <person name="Baker D."/>
            <person name="Gharbi K."/>
            <person name="Hall N."/>
            <person name="Watson M."/>
            <person name="Adriaenssens E.M."/>
            <person name="Foster-Nyarko E."/>
            <person name="Jarju S."/>
            <person name="Secka A."/>
            <person name="Antonio M."/>
            <person name="Oren A."/>
            <person name="Chaudhuri R.R."/>
            <person name="La Ragione R."/>
            <person name="Hildebrand F."/>
            <person name="Pallen M.J."/>
        </authorList>
    </citation>
    <scope>NUCLEOTIDE SEQUENCE</scope>
    <source>
        <strain evidence="2">687</strain>
    </source>
</reference>
<gene>
    <name evidence="2" type="ORF">IAA31_04985</name>
</gene>
<dbReference type="SUPFAM" id="SSF103515">
    <property type="entry name" value="Autotransporter"/>
    <property type="match status" value="1"/>
</dbReference>
<name>A0A9E2KML2_9GAMM</name>
<sequence length="1027" mass="106464">MKQIKNSRNTINMLLSAYRAIYKSAFFKGLAGAIALSAMFSFSAAPASAMDISEENLSSILEQYKPATGDSADLYATAGQDYNGGYNNATFNISGDISLSKYSYEEGKTLSGLVTAGIDVNGEDEASGAGVITNAQMNIAAGTTLNGYELDTVDPEETGRTYLLGAGVWDEGTKNNTVSITNAAINVGQGVTIKTMQLAGATYDIEGERSGDNPPTFSGTVAASVNLEDNADGTETKLEDVYIIGALAEEDESTANTDIVDHIDVNGTVYVGNNVSISGSDTDTNIDNEHDAILGALNYLGGSATGRVTVNGAVSGTPITGAYGLDASVYGEVVIGQSGSLIIYNTDDTDMQLSAAAAVGAHSTSVAGTLEIYGQYGDSKQAESGNVVDIRVLDTEYFTNASATLVINQAEEVAKESDIGTVHVLAIGMQEDGEETNITAENSANSQATINVTIDGYSHVGTLNVLHLEDDGVDYAGSINGTITVGENATVDVINGISAESLGSFSGTARVTQTYNISGTVETLNLFGTSTAGDTATEVEEVTTQATFANLALSADEPATEDQPNIRFILNLTDGEVGSVIGAEDKQSTTDIYTTGNATLSSISNTQVGTLRIDATNAETGENKAAFTYNGKEKLDVGTLQVITGGKDISNAVSSANATITADAVRVGATGLIYTEYKNSDKTALELGNNISTQGEDLLIQNGEGESEGTLLSQQDGVTSQRNVTTQSKSLAEAAVGTAALVNQGAEFIAGDGLNSAVAAVARASGNNSAFGAVQAGYSEYETGSSIDLTAVTGIVGFAKGFKFGDDLLTTAVFLDLGYGTSEAHVSGHDTDGDHMYYGLGLAARYQFAGGFFFDGSLRGGRAETEFDGSFNGVSADYDADATYLGAHLGAGYTFNLNEDMSLTPYARYTFSWLDSDSVTLDNGMDYHIDSITAHCVQAGVDFDLKLTDLMTFNTGLGYMGVWNGDADSDLENISLSSPSIEGNTGFAKVGLRIAPQGSGFSCDLGATGYAGDRKGGSASVMLNYAF</sequence>
<reference evidence="2" key="2">
    <citation type="submission" date="2021-04" db="EMBL/GenBank/DDBJ databases">
        <authorList>
            <person name="Gilroy R."/>
        </authorList>
    </citation>
    <scope>NUCLEOTIDE SEQUENCE</scope>
    <source>
        <strain evidence="2">687</strain>
    </source>
</reference>
<dbReference type="InterPro" id="IPR005546">
    <property type="entry name" value="Autotransporte_beta"/>
</dbReference>